<gene>
    <name evidence="2" type="ORF">VA602_00960</name>
</gene>
<proteinExistence type="predicted"/>
<dbReference type="PANTHER" id="PTHR43745:SF2">
    <property type="entry name" value="NITROREDUCTASE MJ1384-RELATED"/>
    <property type="match status" value="1"/>
</dbReference>
<dbReference type="Proteomes" id="UP001302573">
    <property type="component" value="Unassembled WGS sequence"/>
</dbReference>
<dbReference type="InterPro" id="IPR020051">
    <property type="entry name" value="SagB-type_dehydrogenase"/>
</dbReference>
<dbReference type="InterPro" id="IPR000415">
    <property type="entry name" value="Nitroreductase-like"/>
</dbReference>
<dbReference type="EMBL" id="JAYFUI010000033">
    <property type="protein sequence ID" value="MEA5669904.1"/>
    <property type="molecule type" value="Genomic_DNA"/>
</dbReference>
<name>A0ABU5V969_9PSED</name>
<dbReference type="InterPro" id="IPR029479">
    <property type="entry name" value="Nitroreductase"/>
</dbReference>
<dbReference type="Pfam" id="PF00881">
    <property type="entry name" value="Nitroreductase"/>
    <property type="match status" value="1"/>
</dbReference>
<reference evidence="2 3" key="1">
    <citation type="submission" date="2023-12" db="EMBL/GenBank/DDBJ databases">
        <title>Pseudomonas machongensis sp. nov., isolated from wilted pepper plants (Capsicum annuum).</title>
        <authorList>
            <person name="Qiu M."/>
            <person name="Li Y."/>
            <person name="Liu Q."/>
            <person name="Zhang X."/>
            <person name="Huang Y."/>
            <person name="Guo R."/>
            <person name="Hu M."/>
            <person name="Zhou J."/>
            <person name="Zhou X."/>
        </authorList>
    </citation>
    <scope>NUCLEOTIDE SEQUENCE [LARGE SCALE GENOMIC DNA]</scope>
    <source>
        <strain evidence="2 3">MH2</strain>
    </source>
</reference>
<sequence length="348" mass="39446">MNNDCFFITADKNLICWNYKNHKQYELSHAHARRLVDLIYQQDEPQDDNPLDQNLLRCDILNHQPADDKTWGWDMLSRIFHFGTKNIALSIQPKNEADWAALYLEHCESVLSKPLPAQRINLNALQTIQLLRHTDSGLFEALLTKRSTSRDFLDLPVQLEDLTRILEYSIGFIGERELPDSSNLPAALRKRRSSPSGGGLNSTEAYVYVRHVDNLDPGLYYYDPFGHCLHLLSTELPPVGKMLSGQHFSDSISAGFFLTSRFDKLWWKYEHSRAYRIALLEIGHVAQTLQLVATALNLDTWPTGALCEDLIDPLLQLNSPGEQVLFFVGCGHAKGSATPNSLKTILAQ</sequence>
<organism evidence="2 3">
    <name type="scientific">Pseudomonas machongensis</name>
    <dbReference type="NCBI Taxonomy" id="3110229"/>
    <lineage>
        <taxon>Bacteria</taxon>
        <taxon>Pseudomonadati</taxon>
        <taxon>Pseudomonadota</taxon>
        <taxon>Gammaproteobacteria</taxon>
        <taxon>Pseudomonadales</taxon>
        <taxon>Pseudomonadaceae</taxon>
        <taxon>Pseudomonas</taxon>
    </lineage>
</organism>
<dbReference type="InterPro" id="IPR052544">
    <property type="entry name" value="Bacteriocin_Proc_Enz"/>
</dbReference>
<evidence type="ECO:0000313" key="2">
    <source>
        <dbReference type="EMBL" id="MEA5669904.1"/>
    </source>
</evidence>
<dbReference type="PANTHER" id="PTHR43745">
    <property type="entry name" value="NITROREDUCTASE MJ1384-RELATED"/>
    <property type="match status" value="1"/>
</dbReference>
<evidence type="ECO:0000313" key="3">
    <source>
        <dbReference type="Proteomes" id="UP001302573"/>
    </source>
</evidence>
<evidence type="ECO:0000259" key="1">
    <source>
        <dbReference type="Pfam" id="PF00881"/>
    </source>
</evidence>
<feature type="domain" description="Nitroreductase" evidence="1">
    <location>
        <begin position="144"/>
        <end position="332"/>
    </location>
</feature>
<comment type="caution">
    <text evidence="2">The sequence shown here is derived from an EMBL/GenBank/DDBJ whole genome shotgun (WGS) entry which is preliminary data.</text>
</comment>
<dbReference type="Gene3D" id="3.40.109.10">
    <property type="entry name" value="NADH Oxidase"/>
    <property type="match status" value="1"/>
</dbReference>
<dbReference type="RefSeq" id="WP_323452221.1">
    <property type="nucleotide sequence ID" value="NZ_JAYFUI010000033.1"/>
</dbReference>
<keyword evidence="3" id="KW-1185">Reference proteome</keyword>
<dbReference type="CDD" id="cd02142">
    <property type="entry name" value="McbC_SagB-like_oxidoreductase"/>
    <property type="match status" value="1"/>
</dbReference>
<dbReference type="SUPFAM" id="SSF55469">
    <property type="entry name" value="FMN-dependent nitroreductase-like"/>
    <property type="match status" value="1"/>
</dbReference>
<accession>A0ABU5V969</accession>
<protein>
    <submittedName>
        <fullName evidence="2">SagB family peptide dehydrogenase</fullName>
    </submittedName>
</protein>
<dbReference type="NCBIfam" id="TIGR03605">
    <property type="entry name" value="antibiot_sagB"/>
    <property type="match status" value="1"/>
</dbReference>